<sequence length="164" mass="18243">MLAREVQNVQNPALGAAIVWRFCCGYVETNRISASPPLPLLFLVLPIILHQATSEFVKRTFKSSGLRAFAAKFGDSSVSKQDLLLQIQERAIRWRKLSLLSIELAVAGKLIKLEENGEVISLSQTNARGLSDEVRQLMDLAEKLGAWFGELTVHEVVTTLRVKL</sequence>
<reference evidence="1 2" key="1">
    <citation type="submission" date="2024-10" db="EMBL/GenBank/DDBJ databases">
        <authorList>
            <person name="Lu C.-H."/>
        </authorList>
    </citation>
    <scope>NUCLEOTIDE SEQUENCE [LARGE SCALE GENOMIC DNA]</scope>
    <source>
        <strain evidence="1 2">22ZTDG03-2</strain>
    </source>
</reference>
<dbReference type="Proteomes" id="UP001617689">
    <property type="component" value="Unassembled WGS sequence"/>
</dbReference>
<dbReference type="EMBL" id="JBIXLL010000015">
    <property type="protein sequence ID" value="MFJ5431572.1"/>
    <property type="molecule type" value="Genomic_DNA"/>
</dbReference>
<accession>A0ABW8GGB5</accession>
<organism evidence="1 2">
    <name type="scientific">Pectobacterium actinidiae</name>
    <dbReference type="NCBI Taxonomy" id="1507808"/>
    <lineage>
        <taxon>Bacteria</taxon>
        <taxon>Pseudomonadati</taxon>
        <taxon>Pseudomonadota</taxon>
        <taxon>Gammaproteobacteria</taxon>
        <taxon>Enterobacterales</taxon>
        <taxon>Pectobacteriaceae</taxon>
        <taxon>Pectobacterium</taxon>
    </lineage>
</organism>
<dbReference type="Pfam" id="PF20131">
    <property type="entry name" value="MC3"/>
    <property type="match status" value="1"/>
</dbReference>
<protein>
    <submittedName>
        <fullName evidence="1">Three component ABC system middle component</fullName>
    </submittedName>
</protein>
<evidence type="ECO:0000313" key="2">
    <source>
        <dbReference type="Proteomes" id="UP001617689"/>
    </source>
</evidence>
<proteinExistence type="predicted"/>
<name>A0ABW8GGB5_9GAMM</name>
<gene>
    <name evidence="1" type="ORF">ACIPUP_20770</name>
</gene>
<dbReference type="RefSeq" id="WP_400398252.1">
    <property type="nucleotide sequence ID" value="NZ_JBIXLL010000015.1"/>
</dbReference>
<dbReference type="InterPro" id="IPR045390">
    <property type="entry name" value="ABC-3C_MC3"/>
</dbReference>
<comment type="caution">
    <text evidence="1">The sequence shown here is derived from an EMBL/GenBank/DDBJ whole genome shotgun (WGS) entry which is preliminary data.</text>
</comment>
<evidence type="ECO:0000313" key="1">
    <source>
        <dbReference type="EMBL" id="MFJ5431572.1"/>
    </source>
</evidence>
<keyword evidence="2" id="KW-1185">Reference proteome</keyword>